<evidence type="ECO:0000256" key="2">
    <source>
        <dbReference type="ARBA" id="ARBA00023125"/>
    </source>
</evidence>
<keyword evidence="7" id="KW-1185">Reference proteome</keyword>
<feature type="domain" description="Response regulatory" evidence="5">
    <location>
        <begin position="6"/>
        <end position="138"/>
    </location>
</feature>
<keyword evidence="4" id="KW-0597">Phosphoprotein</keyword>
<protein>
    <submittedName>
        <fullName evidence="6">Response regulator</fullName>
    </submittedName>
</protein>
<dbReference type="InterPro" id="IPR039420">
    <property type="entry name" value="WalR-like"/>
</dbReference>
<evidence type="ECO:0000256" key="1">
    <source>
        <dbReference type="ARBA" id="ARBA00023015"/>
    </source>
</evidence>
<reference evidence="6" key="1">
    <citation type="submission" date="2022-11" db="EMBL/GenBank/DDBJ databases">
        <title>Salinimicrobium profundisediminis sp. nov., isolated from deep-sea sediment of the Mariana Trench.</title>
        <authorList>
            <person name="Fu H."/>
        </authorList>
    </citation>
    <scope>NUCLEOTIDE SEQUENCE</scope>
    <source>
        <strain evidence="6">MT39</strain>
    </source>
</reference>
<dbReference type="Pfam" id="PF00072">
    <property type="entry name" value="Response_reg"/>
    <property type="match status" value="1"/>
</dbReference>
<dbReference type="InterPro" id="IPR058245">
    <property type="entry name" value="NreC/VraR/RcsB-like_REC"/>
</dbReference>
<keyword evidence="1" id="KW-0805">Transcription regulation</keyword>
<organism evidence="6 7">
    <name type="scientific">Salinimicrobium profundisediminis</name>
    <dbReference type="NCBI Taxonomy" id="2994553"/>
    <lineage>
        <taxon>Bacteria</taxon>
        <taxon>Pseudomonadati</taxon>
        <taxon>Bacteroidota</taxon>
        <taxon>Flavobacteriia</taxon>
        <taxon>Flavobacteriales</taxon>
        <taxon>Flavobacteriaceae</taxon>
        <taxon>Salinimicrobium</taxon>
    </lineage>
</organism>
<name>A0A9X3CZK4_9FLAO</name>
<dbReference type="Proteomes" id="UP001148482">
    <property type="component" value="Unassembled WGS sequence"/>
</dbReference>
<dbReference type="InterPro" id="IPR001789">
    <property type="entry name" value="Sig_transdc_resp-reg_receiver"/>
</dbReference>
<evidence type="ECO:0000313" key="7">
    <source>
        <dbReference type="Proteomes" id="UP001148482"/>
    </source>
</evidence>
<evidence type="ECO:0000256" key="4">
    <source>
        <dbReference type="PROSITE-ProRule" id="PRU00169"/>
    </source>
</evidence>
<evidence type="ECO:0000256" key="3">
    <source>
        <dbReference type="ARBA" id="ARBA00023163"/>
    </source>
</evidence>
<dbReference type="SMART" id="SM00448">
    <property type="entry name" value="REC"/>
    <property type="match status" value="1"/>
</dbReference>
<evidence type="ECO:0000313" key="6">
    <source>
        <dbReference type="EMBL" id="MCX2839427.1"/>
    </source>
</evidence>
<dbReference type="SUPFAM" id="SSF52172">
    <property type="entry name" value="CheY-like"/>
    <property type="match status" value="1"/>
</dbReference>
<keyword evidence="2" id="KW-0238">DNA-binding</keyword>
<dbReference type="GO" id="GO:0003677">
    <property type="term" value="F:DNA binding"/>
    <property type="evidence" value="ECO:0007669"/>
    <property type="project" value="UniProtKB-KW"/>
</dbReference>
<dbReference type="Gene3D" id="3.40.50.2300">
    <property type="match status" value="1"/>
</dbReference>
<evidence type="ECO:0000259" key="5">
    <source>
        <dbReference type="PROSITE" id="PS50110"/>
    </source>
</evidence>
<dbReference type="AlphaFoldDB" id="A0A9X3CZK4"/>
<sequence length="224" mass="25551">MPKNIKLLMIDDHPLILEGYKSKLLQSYTSDEIIFFIDMANNCDEAYSKIKDADKEHPYDVVILDIGLPASKDNRFLSGEDIGRKLRKISPQTSLIVLTMFGENLRLLNILKNLNPEAFLIKSDITPTEFLKAFEKVLEGKVHYSQSIINLMRRQITTDVILNENDRAILYHLSEGVRTKDLIDKVPLSLAGIEKRKKVMKEIFEVEDGGDLALINKAKKMGFL</sequence>
<dbReference type="PANTHER" id="PTHR43214:SF41">
    <property type="entry name" value="NITRATE_NITRITE RESPONSE REGULATOR PROTEIN NARP"/>
    <property type="match status" value="1"/>
</dbReference>
<dbReference type="GO" id="GO:0000160">
    <property type="term" value="P:phosphorelay signal transduction system"/>
    <property type="evidence" value="ECO:0007669"/>
    <property type="project" value="InterPro"/>
</dbReference>
<proteinExistence type="predicted"/>
<dbReference type="InterPro" id="IPR011006">
    <property type="entry name" value="CheY-like_superfamily"/>
</dbReference>
<comment type="caution">
    <text evidence="6">The sequence shown here is derived from an EMBL/GenBank/DDBJ whole genome shotgun (WGS) entry which is preliminary data.</text>
</comment>
<gene>
    <name evidence="6" type="ORF">OQ279_14845</name>
</gene>
<dbReference type="RefSeq" id="WP_266070790.1">
    <property type="nucleotide sequence ID" value="NZ_JAPJDA010000027.1"/>
</dbReference>
<dbReference type="EMBL" id="JAPJDA010000027">
    <property type="protein sequence ID" value="MCX2839427.1"/>
    <property type="molecule type" value="Genomic_DNA"/>
</dbReference>
<accession>A0A9X3CZK4</accession>
<keyword evidence="3" id="KW-0804">Transcription</keyword>
<dbReference type="CDD" id="cd17535">
    <property type="entry name" value="REC_NarL-like"/>
    <property type="match status" value="1"/>
</dbReference>
<dbReference type="PANTHER" id="PTHR43214">
    <property type="entry name" value="TWO-COMPONENT RESPONSE REGULATOR"/>
    <property type="match status" value="1"/>
</dbReference>
<dbReference type="PROSITE" id="PS50110">
    <property type="entry name" value="RESPONSE_REGULATORY"/>
    <property type="match status" value="1"/>
</dbReference>
<feature type="modified residue" description="4-aspartylphosphate" evidence="4">
    <location>
        <position position="65"/>
    </location>
</feature>